<dbReference type="EMBL" id="FOQH01000004">
    <property type="protein sequence ID" value="SFI12742.1"/>
    <property type="molecule type" value="Genomic_DNA"/>
</dbReference>
<dbReference type="InterPro" id="IPR021959">
    <property type="entry name" value="DUF3576"/>
</dbReference>
<dbReference type="STRING" id="1114924.SAMN05216258_104404"/>
<reference evidence="2 3" key="1">
    <citation type="submission" date="2016-10" db="EMBL/GenBank/DDBJ databases">
        <authorList>
            <person name="de Groot N.N."/>
        </authorList>
    </citation>
    <scope>NUCLEOTIDE SEQUENCE [LARGE SCALE GENOMIC DNA]</scope>
    <source>
        <strain evidence="2 3">CGMCC 1.11030</strain>
    </source>
</reference>
<dbReference type="Proteomes" id="UP000199377">
    <property type="component" value="Unassembled WGS sequence"/>
</dbReference>
<feature type="chain" id="PRO_5011676028" description="DUF3576 domain-containing protein" evidence="1">
    <location>
        <begin position="24"/>
        <end position="173"/>
    </location>
</feature>
<accession>A0A1I3FNQ1</accession>
<proteinExistence type="predicted"/>
<evidence type="ECO:0000313" key="3">
    <source>
        <dbReference type="Proteomes" id="UP000199377"/>
    </source>
</evidence>
<gene>
    <name evidence="2" type="ORF">SAMN05216258_104404</name>
</gene>
<evidence type="ECO:0000256" key="1">
    <source>
        <dbReference type="SAM" id="SignalP"/>
    </source>
</evidence>
<name>A0A1I3FNQ1_9RHOB</name>
<organism evidence="2 3">
    <name type="scientific">Albimonas pacifica</name>
    <dbReference type="NCBI Taxonomy" id="1114924"/>
    <lineage>
        <taxon>Bacteria</taxon>
        <taxon>Pseudomonadati</taxon>
        <taxon>Pseudomonadota</taxon>
        <taxon>Alphaproteobacteria</taxon>
        <taxon>Rhodobacterales</taxon>
        <taxon>Paracoccaceae</taxon>
        <taxon>Albimonas</taxon>
    </lineage>
</organism>
<sequence length="173" mass="18617">MKLSVRILSVVAAAALLAACENAQPPAEPVDPFDSQNFRTRPEGSIMDIFSGGPDNQALDGGAIPVNAYLWRASLDTLEFLPLTSTDPFSGVIVTDWSTNAATPNERFKVTVYIDSPKLEATALRVAVYRELQGQGGAWTSAEVSDATPRRIEDAILTRARQLRVAALQAEEG</sequence>
<dbReference type="AlphaFoldDB" id="A0A1I3FNQ1"/>
<keyword evidence="1" id="KW-0732">Signal</keyword>
<dbReference type="Pfam" id="PF12100">
    <property type="entry name" value="DUF3576"/>
    <property type="match status" value="1"/>
</dbReference>
<evidence type="ECO:0008006" key="4">
    <source>
        <dbReference type="Google" id="ProtNLM"/>
    </source>
</evidence>
<dbReference type="PROSITE" id="PS51257">
    <property type="entry name" value="PROKAR_LIPOPROTEIN"/>
    <property type="match status" value="1"/>
</dbReference>
<dbReference type="RefSeq" id="WP_177236206.1">
    <property type="nucleotide sequence ID" value="NZ_FOQH01000004.1"/>
</dbReference>
<keyword evidence="3" id="KW-1185">Reference proteome</keyword>
<feature type="signal peptide" evidence="1">
    <location>
        <begin position="1"/>
        <end position="23"/>
    </location>
</feature>
<protein>
    <recommendedName>
        <fullName evidence="4">DUF3576 domain-containing protein</fullName>
    </recommendedName>
</protein>
<evidence type="ECO:0000313" key="2">
    <source>
        <dbReference type="EMBL" id="SFI12742.1"/>
    </source>
</evidence>